<proteinExistence type="predicted"/>
<dbReference type="InterPro" id="IPR013785">
    <property type="entry name" value="Aldolase_TIM"/>
</dbReference>
<dbReference type="GO" id="GO:0051536">
    <property type="term" value="F:iron-sulfur cluster binding"/>
    <property type="evidence" value="ECO:0007669"/>
    <property type="project" value="UniProtKB-KW"/>
</dbReference>
<dbReference type="InterPro" id="IPR058240">
    <property type="entry name" value="rSAM_sf"/>
</dbReference>
<evidence type="ECO:0000256" key="5">
    <source>
        <dbReference type="ARBA" id="ARBA00023014"/>
    </source>
</evidence>
<dbReference type="SUPFAM" id="SSF102114">
    <property type="entry name" value="Radical SAM enzymes"/>
    <property type="match status" value="1"/>
</dbReference>
<dbReference type="GO" id="GO:0046872">
    <property type="term" value="F:metal ion binding"/>
    <property type="evidence" value="ECO:0007669"/>
    <property type="project" value="UniProtKB-KW"/>
</dbReference>
<keyword evidence="4" id="KW-0408">Iron</keyword>
<keyword evidence="5" id="KW-0411">Iron-sulfur</keyword>
<protein>
    <recommendedName>
        <fullName evidence="6">Radical SAM core domain-containing protein</fullName>
    </recommendedName>
</protein>
<dbReference type="EMBL" id="ATBP01000180">
    <property type="protein sequence ID" value="ETR72134.1"/>
    <property type="molecule type" value="Genomic_DNA"/>
</dbReference>
<dbReference type="Proteomes" id="UP000189670">
    <property type="component" value="Unassembled WGS sequence"/>
</dbReference>
<dbReference type="AlphaFoldDB" id="A0A1V1PBI9"/>
<evidence type="ECO:0000313" key="7">
    <source>
        <dbReference type="EMBL" id="ETR72134.1"/>
    </source>
</evidence>
<dbReference type="Gene3D" id="3.20.20.70">
    <property type="entry name" value="Aldolase class I"/>
    <property type="match status" value="1"/>
</dbReference>
<name>A0A1V1PBI9_9BACT</name>
<evidence type="ECO:0000256" key="3">
    <source>
        <dbReference type="ARBA" id="ARBA00022723"/>
    </source>
</evidence>
<evidence type="ECO:0000256" key="1">
    <source>
        <dbReference type="ARBA" id="ARBA00001966"/>
    </source>
</evidence>
<feature type="domain" description="Radical SAM core" evidence="6">
    <location>
        <begin position="18"/>
        <end position="86"/>
    </location>
</feature>
<dbReference type="PANTHER" id="PTHR11228:SF7">
    <property type="entry name" value="PQQA PEPTIDE CYCLASE"/>
    <property type="match status" value="1"/>
</dbReference>
<evidence type="ECO:0000259" key="6">
    <source>
        <dbReference type="Pfam" id="PF04055"/>
    </source>
</evidence>
<gene>
    <name evidence="7" type="ORF">OMM_07699</name>
</gene>
<dbReference type="SFLD" id="SFLDS00029">
    <property type="entry name" value="Radical_SAM"/>
    <property type="match status" value="1"/>
</dbReference>
<evidence type="ECO:0000313" key="8">
    <source>
        <dbReference type="Proteomes" id="UP000189670"/>
    </source>
</evidence>
<reference evidence="8" key="1">
    <citation type="submission" date="2012-11" db="EMBL/GenBank/DDBJ databases">
        <authorList>
            <person name="Lucero-Rivera Y.E."/>
            <person name="Tovar-Ramirez D."/>
        </authorList>
    </citation>
    <scope>NUCLEOTIDE SEQUENCE [LARGE SCALE GENOMIC DNA]</scope>
    <source>
        <strain evidence="8">Araruama</strain>
    </source>
</reference>
<sequence>MASLIRSKKYKLEEIYLEVTNKCNHLCLHCAANSGEPYKEELSLNRMQQLIMESKELGLRKLFITGGEPFIRPDTTFKLIEIAGEKIKKQSLPMELFLKKK</sequence>
<accession>A0A1V1PBI9</accession>
<evidence type="ECO:0000256" key="4">
    <source>
        <dbReference type="ARBA" id="ARBA00023004"/>
    </source>
</evidence>
<dbReference type="CDD" id="cd01335">
    <property type="entry name" value="Radical_SAM"/>
    <property type="match status" value="1"/>
</dbReference>
<keyword evidence="2" id="KW-0949">S-adenosyl-L-methionine</keyword>
<comment type="cofactor">
    <cofactor evidence="1">
        <name>[4Fe-4S] cluster</name>
        <dbReference type="ChEBI" id="CHEBI:49883"/>
    </cofactor>
</comment>
<dbReference type="SFLD" id="SFLDG01067">
    <property type="entry name" value="SPASM/twitch_domain_containing"/>
    <property type="match status" value="1"/>
</dbReference>
<dbReference type="InterPro" id="IPR050377">
    <property type="entry name" value="Radical_SAM_PqqE_MftC-like"/>
</dbReference>
<dbReference type="PANTHER" id="PTHR11228">
    <property type="entry name" value="RADICAL SAM DOMAIN PROTEIN"/>
    <property type="match status" value="1"/>
</dbReference>
<dbReference type="Pfam" id="PF04055">
    <property type="entry name" value="Radical_SAM"/>
    <property type="match status" value="1"/>
</dbReference>
<comment type="caution">
    <text evidence="7">The sequence shown here is derived from an EMBL/GenBank/DDBJ whole genome shotgun (WGS) entry which is preliminary data.</text>
</comment>
<keyword evidence="3" id="KW-0479">Metal-binding</keyword>
<dbReference type="InterPro" id="IPR007197">
    <property type="entry name" value="rSAM"/>
</dbReference>
<organism evidence="7 8">
    <name type="scientific">Candidatus Magnetoglobus multicellularis str. Araruama</name>
    <dbReference type="NCBI Taxonomy" id="890399"/>
    <lineage>
        <taxon>Bacteria</taxon>
        <taxon>Pseudomonadati</taxon>
        <taxon>Thermodesulfobacteriota</taxon>
        <taxon>Desulfobacteria</taxon>
        <taxon>Desulfobacterales</taxon>
        <taxon>Desulfobacteraceae</taxon>
        <taxon>Candidatus Magnetoglobus</taxon>
    </lineage>
</organism>
<evidence type="ECO:0000256" key="2">
    <source>
        <dbReference type="ARBA" id="ARBA00022691"/>
    </source>
</evidence>
<dbReference type="GO" id="GO:0003824">
    <property type="term" value="F:catalytic activity"/>
    <property type="evidence" value="ECO:0007669"/>
    <property type="project" value="InterPro"/>
</dbReference>